<dbReference type="GO" id="GO:0120147">
    <property type="term" value="F:formylglycine-generating oxidase activity"/>
    <property type="evidence" value="ECO:0007669"/>
    <property type="project" value="TreeGrafter"/>
</dbReference>
<gene>
    <name evidence="2" type="ORF">PP769_19215</name>
</gene>
<dbReference type="Gene3D" id="3.90.1580.10">
    <property type="entry name" value="paralog of FGE (formylglycine-generating enzyme)"/>
    <property type="match status" value="1"/>
</dbReference>
<name>A0AA96GAA1_9BACT</name>
<keyword evidence="3" id="KW-1185">Reference proteome</keyword>
<organism evidence="2 3">
    <name type="scientific">Candidatus Nitrospira allomarina</name>
    <dbReference type="NCBI Taxonomy" id="3020900"/>
    <lineage>
        <taxon>Bacteria</taxon>
        <taxon>Pseudomonadati</taxon>
        <taxon>Nitrospirota</taxon>
        <taxon>Nitrospiria</taxon>
        <taxon>Nitrospirales</taxon>
        <taxon>Nitrospiraceae</taxon>
        <taxon>Nitrospira</taxon>
    </lineage>
</organism>
<evidence type="ECO:0000259" key="1">
    <source>
        <dbReference type="Pfam" id="PF03781"/>
    </source>
</evidence>
<evidence type="ECO:0000313" key="3">
    <source>
        <dbReference type="Proteomes" id="UP001302719"/>
    </source>
</evidence>
<dbReference type="PANTHER" id="PTHR23150:SF19">
    <property type="entry name" value="FORMYLGLYCINE-GENERATING ENZYME"/>
    <property type="match status" value="1"/>
</dbReference>
<dbReference type="KEGG" id="nall:PP769_19215"/>
<dbReference type="RefSeq" id="WP_312643377.1">
    <property type="nucleotide sequence ID" value="NZ_CP116967.1"/>
</dbReference>
<protein>
    <submittedName>
        <fullName evidence="2">Formylglycine-generating enzyme family protein</fullName>
    </submittedName>
</protein>
<dbReference type="InterPro" id="IPR051043">
    <property type="entry name" value="Sulfatase_Mod_Factor_Kinase"/>
</dbReference>
<dbReference type="InterPro" id="IPR042095">
    <property type="entry name" value="SUMF_sf"/>
</dbReference>
<dbReference type="AlphaFoldDB" id="A0AA96GAA1"/>
<dbReference type="Pfam" id="PF03781">
    <property type="entry name" value="FGE-sulfatase"/>
    <property type="match status" value="1"/>
</dbReference>
<dbReference type="Proteomes" id="UP001302719">
    <property type="component" value="Chromosome"/>
</dbReference>
<evidence type="ECO:0000313" key="2">
    <source>
        <dbReference type="EMBL" id="WNM58073.1"/>
    </source>
</evidence>
<dbReference type="InterPro" id="IPR005532">
    <property type="entry name" value="SUMF_dom"/>
</dbReference>
<dbReference type="SUPFAM" id="SSF56436">
    <property type="entry name" value="C-type lectin-like"/>
    <property type="match status" value="1"/>
</dbReference>
<proteinExistence type="predicted"/>
<sequence length="351" mass="39590">MMFKNSLAETRKVGDQLKIRLFASALIVPAVLMSFGSVLANEMVHIPSGKFIMGIDKVMPTSAKGGKLKPWSAEAFHDEGPAHQVELGSYMINKYEVSNGEYKEFMKDTNHPAPAYWDDPRLNKPNQPVVGVNYHDATAFCEWKGARLPTEAEWENAARGPQGLKYPWGDQLDPKLANFGRNQPSTMPVDSLPEAASPYGLHHMAGNAFEWVYDWYDPRFYEKGPFIMNTTGPEKPVWLGGTGLYVDRLTTGEKRVIRGGSWNAPVTSITTTHRFWNQPMNNSYGVGLGFRCAKTATKEPEQYVQYHFMHALISMGEEKWKDALDSIEKALQEDPENAEYKATREVIKKMM</sequence>
<dbReference type="SUPFAM" id="SSF48452">
    <property type="entry name" value="TPR-like"/>
    <property type="match status" value="1"/>
</dbReference>
<feature type="domain" description="Sulfatase-modifying factor enzyme-like" evidence="1">
    <location>
        <begin position="41"/>
        <end position="294"/>
    </location>
</feature>
<dbReference type="InterPro" id="IPR016187">
    <property type="entry name" value="CTDL_fold"/>
</dbReference>
<accession>A0AA96GAA1</accession>
<dbReference type="InterPro" id="IPR011990">
    <property type="entry name" value="TPR-like_helical_dom_sf"/>
</dbReference>
<reference evidence="2 3" key="1">
    <citation type="submission" date="2023-01" db="EMBL/GenBank/DDBJ databases">
        <title>Cultivation and genomic characterization of new, ubiquitous marine nitrite-oxidizing bacteria from the Nitrospirales.</title>
        <authorList>
            <person name="Mueller A.J."/>
            <person name="Daebeler A."/>
            <person name="Herbold C.W."/>
            <person name="Kirkegaard R.H."/>
            <person name="Daims H."/>
        </authorList>
    </citation>
    <scope>NUCLEOTIDE SEQUENCE [LARGE SCALE GENOMIC DNA]</scope>
    <source>
        <strain evidence="2 3">VA</strain>
    </source>
</reference>
<dbReference type="PANTHER" id="PTHR23150">
    <property type="entry name" value="SULFATASE MODIFYING FACTOR 1, 2"/>
    <property type="match status" value="1"/>
</dbReference>
<dbReference type="EMBL" id="CP116967">
    <property type="protein sequence ID" value="WNM58073.1"/>
    <property type="molecule type" value="Genomic_DNA"/>
</dbReference>